<evidence type="ECO:0000313" key="1">
    <source>
        <dbReference type="EMBL" id="KAL3593139.1"/>
    </source>
</evidence>
<gene>
    <name evidence="1" type="ORF">D5086_011779</name>
</gene>
<reference evidence="1 2" key="1">
    <citation type="journal article" date="2024" name="Plant Biotechnol. J.">
        <title>Genome and CRISPR/Cas9 system of a widespread forest tree (Populus alba) in the world.</title>
        <authorList>
            <person name="Liu Y.J."/>
            <person name="Jiang P.F."/>
            <person name="Han X.M."/>
            <person name="Li X.Y."/>
            <person name="Wang H.M."/>
            <person name="Wang Y.J."/>
            <person name="Wang X.X."/>
            <person name="Zeng Q.Y."/>
        </authorList>
    </citation>
    <scope>NUCLEOTIDE SEQUENCE [LARGE SCALE GENOMIC DNA]</scope>
    <source>
        <strain evidence="2">cv. PAL-ZL1</strain>
    </source>
</reference>
<name>A0ACC4CET1_POPAL</name>
<proteinExistence type="predicted"/>
<comment type="caution">
    <text evidence="1">The sequence shown here is derived from an EMBL/GenBank/DDBJ whole genome shotgun (WGS) entry which is preliminary data.</text>
</comment>
<dbReference type="Proteomes" id="UP000309997">
    <property type="component" value="Unassembled WGS sequence"/>
</dbReference>
<organism evidence="1 2">
    <name type="scientific">Populus alba</name>
    <name type="common">White poplar</name>
    <dbReference type="NCBI Taxonomy" id="43335"/>
    <lineage>
        <taxon>Eukaryota</taxon>
        <taxon>Viridiplantae</taxon>
        <taxon>Streptophyta</taxon>
        <taxon>Embryophyta</taxon>
        <taxon>Tracheophyta</taxon>
        <taxon>Spermatophyta</taxon>
        <taxon>Magnoliopsida</taxon>
        <taxon>eudicotyledons</taxon>
        <taxon>Gunneridae</taxon>
        <taxon>Pentapetalae</taxon>
        <taxon>rosids</taxon>
        <taxon>fabids</taxon>
        <taxon>Malpighiales</taxon>
        <taxon>Salicaceae</taxon>
        <taxon>Saliceae</taxon>
        <taxon>Populus</taxon>
    </lineage>
</organism>
<keyword evidence="2" id="KW-1185">Reference proteome</keyword>
<sequence>MAEHLASIFGTEKDRVNCPFYFKIGACRHGDRCSRLHNRPTISPTLLLSNTYHRPDMITPGVDAQGQPLDPHKIQEHFEDFYEDIFEELSKFGEIENLNVCDNLADHMIGNVYVQFKEEDQAAAALQSLQGRFYSGPDWEGFAEKVVWKISGIQETETVIIVEMGGGMTETEGGKDTGVRGGAGARSGKAARKEGPGLSSGIGRGRRSSDLKREKVVLAGLGVEMYVGIFLLLADIKFRLAQALEQLNMLEVLNCQEEVNAYSPEKSLRKLEFGIH</sequence>
<protein>
    <submittedName>
        <fullName evidence="1">Uncharacterized protein</fullName>
    </submittedName>
</protein>
<evidence type="ECO:0000313" key="2">
    <source>
        <dbReference type="Proteomes" id="UP000309997"/>
    </source>
</evidence>
<accession>A0ACC4CET1</accession>
<dbReference type="EMBL" id="RCHU02000005">
    <property type="protein sequence ID" value="KAL3593139.1"/>
    <property type="molecule type" value="Genomic_DNA"/>
</dbReference>